<dbReference type="PANTHER" id="PTHR30489">
    <property type="entry name" value="LIPOPROTEIN-RELEASING SYSTEM TRANSMEMBRANE PROTEIN LOLE"/>
    <property type="match status" value="1"/>
</dbReference>
<feature type="transmembrane region" description="Helical" evidence="7">
    <location>
        <begin position="388"/>
        <end position="408"/>
    </location>
</feature>
<sequence length="424" mass="46616">MTDMKRRLTNIVLSASIAVTYMKARLRQTLVATVGVAFGITVFIFMVSFIQGTNEYTQDVVFQQSPHLRLYNEVQLADQSLLDRHFPGDVNLVHHQKPKDILLNLKDVNQVLDILQADRRVQAASGAVTTQVFFRLGSSSLNGKINGIDPGMEDKLFDLSGKVIEGSYSEISVKTNSILMGVGLARQLNVKTGDQVLITTEKGGNFPVIVAGIFKTGLTDIDKLQCYASIKTVQKLLGVPASYLTEVKVKLFDKELAPEMSRELQARYNYQGSDWKKDNASLLEGDVLRRMIVYGVAGTILLVAGFGIFNILTMMIYEKMKEIAILKATGFSDSDVRGIFLTQALVIGAVGAVMGLVFGFLISYAVSKVPFHSDVMITLDHLPVSFKLVYYVTGFTFGILTTALSGYLPSRKAAKMDPISILRG</sequence>
<evidence type="ECO:0000256" key="2">
    <source>
        <dbReference type="ARBA" id="ARBA00005236"/>
    </source>
</evidence>
<accession>A0ABP8M1T6</accession>
<dbReference type="Pfam" id="PF12704">
    <property type="entry name" value="MacB_PCD"/>
    <property type="match status" value="1"/>
</dbReference>
<comment type="similarity">
    <text evidence="2">Belongs to the ABC-4 integral membrane protein family. LolC/E subfamily.</text>
</comment>
<protein>
    <submittedName>
        <fullName evidence="10">ABC transporter permease</fullName>
    </submittedName>
</protein>
<keyword evidence="3" id="KW-1003">Cell membrane</keyword>
<evidence type="ECO:0000256" key="3">
    <source>
        <dbReference type="ARBA" id="ARBA00022475"/>
    </source>
</evidence>
<feature type="domain" description="MacB-like periplasmic core" evidence="9">
    <location>
        <begin position="29"/>
        <end position="266"/>
    </location>
</feature>
<gene>
    <name evidence="10" type="ORF">GCM10023091_28940</name>
</gene>
<reference evidence="11" key="1">
    <citation type="journal article" date="2019" name="Int. J. Syst. Evol. Microbiol.">
        <title>The Global Catalogue of Microorganisms (GCM) 10K type strain sequencing project: providing services to taxonomists for standard genome sequencing and annotation.</title>
        <authorList>
            <consortium name="The Broad Institute Genomics Platform"/>
            <consortium name="The Broad Institute Genome Sequencing Center for Infectious Disease"/>
            <person name="Wu L."/>
            <person name="Ma J."/>
        </authorList>
    </citation>
    <scope>NUCLEOTIDE SEQUENCE [LARGE SCALE GENOMIC DNA]</scope>
    <source>
        <strain evidence="11">JCM 31920</strain>
    </source>
</reference>
<evidence type="ECO:0000313" key="11">
    <source>
        <dbReference type="Proteomes" id="UP001501508"/>
    </source>
</evidence>
<dbReference type="Pfam" id="PF02687">
    <property type="entry name" value="FtsX"/>
    <property type="match status" value="1"/>
</dbReference>
<dbReference type="InterPro" id="IPR051447">
    <property type="entry name" value="Lipoprotein-release_system"/>
</dbReference>
<evidence type="ECO:0000256" key="6">
    <source>
        <dbReference type="ARBA" id="ARBA00023136"/>
    </source>
</evidence>
<organism evidence="10 11">
    <name type="scientific">Ravibacter arvi</name>
    <dbReference type="NCBI Taxonomy" id="2051041"/>
    <lineage>
        <taxon>Bacteria</taxon>
        <taxon>Pseudomonadati</taxon>
        <taxon>Bacteroidota</taxon>
        <taxon>Cytophagia</taxon>
        <taxon>Cytophagales</taxon>
        <taxon>Spirosomataceae</taxon>
        <taxon>Ravibacter</taxon>
    </lineage>
</organism>
<evidence type="ECO:0000259" key="8">
    <source>
        <dbReference type="Pfam" id="PF02687"/>
    </source>
</evidence>
<feature type="transmembrane region" description="Helical" evidence="7">
    <location>
        <begin position="30"/>
        <end position="50"/>
    </location>
</feature>
<dbReference type="Proteomes" id="UP001501508">
    <property type="component" value="Unassembled WGS sequence"/>
</dbReference>
<feature type="transmembrane region" description="Helical" evidence="7">
    <location>
        <begin position="338"/>
        <end position="366"/>
    </location>
</feature>
<evidence type="ECO:0000256" key="5">
    <source>
        <dbReference type="ARBA" id="ARBA00022989"/>
    </source>
</evidence>
<evidence type="ECO:0000259" key="9">
    <source>
        <dbReference type="Pfam" id="PF12704"/>
    </source>
</evidence>
<comment type="subcellular location">
    <subcellularLocation>
        <location evidence="1">Cell membrane</location>
        <topology evidence="1">Multi-pass membrane protein</topology>
    </subcellularLocation>
</comment>
<dbReference type="EMBL" id="BAABEY010000026">
    <property type="protein sequence ID" value="GAA4442327.1"/>
    <property type="molecule type" value="Genomic_DNA"/>
</dbReference>
<dbReference type="PANTHER" id="PTHR30489:SF0">
    <property type="entry name" value="LIPOPROTEIN-RELEASING SYSTEM TRANSMEMBRANE PROTEIN LOLE"/>
    <property type="match status" value="1"/>
</dbReference>
<dbReference type="InterPro" id="IPR003838">
    <property type="entry name" value="ABC3_permease_C"/>
</dbReference>
<evidence type="ECO:0000256" key="4">
    <source>
        <dbReference type="ARBA" id="ARBA00022692"/>
    </source>
</evidence>
<evidence type="ECO:0000313" key="10">
    <source>
        <dbReference type="EMBL" id="GAA4442327.1"/>
    </source>
</evidence>
<dbReference type="InterPro" id="IPR025857">
    <property type="entry name" value="MacB_PCD"/>
</dbReference>
<evidence type="ECO:0000256" key="7">
    <source>
        <dbReference type="SAM" id="Phobius"/>
    </source>
</evidence>
<keyword evidence="4 7" id="KW-0812">Transmembrane</keyword>
<feature type="transmembrane region" description="Helical" evidence="7">
    <location>
        <begin position="291"/>
        <end position="317"/>
    </location>
</feature>
<keyword evidence="5 7" id="KW-1133">Transmembrane helix</keyword>
<proteinExistence type="inferred from homology"/>
<feature type="domain" description="ABC3 transporter permease C-terminal" evidence="8">
    <location>
        <begin position="296"/>
        <end position="418"/>
    </location>
</feature>
<keyword evidence="11" id="KW-1185">Reference proteome</keyword>
<name>A0ABP8M1T6_9BACT</name>
<keyword evidence="6 7" id="KW-0472">Membrane</keyword>
<comment type="caution">
    <text evidence="10">The sequence shown here is derived from an EMBL/GenBank/DDBJ whole genome shotgun (WGS) entry which is preliminary data.</text>
</comment>
<evidence type="ECO:0000256" key="1">
    <source>
        <dbReference type="ARBA" id="ARBA00004651"/>
    </source>
</evidence>